<accession>A0A8K0CKV1</accession>
<dbReference type="AlphaFoldDB" id="A0A8K0CKV1"/>
<comment type="caution">
    <text evidence="1">The sequence shown here is derived from an EMBL/GenBank/DDBJ whole genome shotgun (WGS) entry which is preliminary data.</text>
</comment>
<gene>
    <name evidence="1" type="ORF">ILUMI_20326</name>
</gene>
<evidence type="ECO:0000313" key="2">
    <source>
        <dbReference type="Proteomes" id="UP000801492"/>
    </source>
</evidence>
<name>A0A8K0CKV1_IGNLU</name>
<sequence>MFPSANAEASREGYSYSGILKKKEAIIISTIDEINHKDHIRAIGEIIDPCNIKFVSRISYNRIDIFLRNQKVNIFSSLTYALRLIIFNVCPSVSHNFIEKTLLQRGMHPLSPVTFLKEDFNEENYDHILSYKRQVFVSERYVTSVFRKLANSALLNADLNYMD</sequence>
<reference evidence="1" key="1">
    <citation type="submission" date="2019-08" db="EMBL/GenBank/DDBJ databases">
        <title>The genome of the North American firefly Photinus pyralis.</title>
        <authorList>
            <consortium name="Photinus pyralis genome working group"/>
            <person name="Fallon T.R."/>
            <person name="Sander Lower S.E."/>
            <person name="Weng J.-K."/>
        </authorList>
    </citation>
    <scope>NUCLEOTIDE SEQUENCE</scope>
    <source>
        <strain evidence="1">TRF0915ILg1</strain>
        <tissue evidence="1">Whole body</tissue>
    </source>
</reference>
<proteinExistence type="predicted"/>
<dbReference type="Proteomes" id="UP000801492">
    <property type="component" value="Unassembled WGS sequence"/>
</dbReference>
<dbReference type="OrthoDB" id="6751268at2759"/>
<organism evidence="1 2">
    <name type="scientific">Ignelater luminosus</name>
    <name type="common">Cucubano</name>
    <name type="synonym">Pyrophorus luminosus</name>
    <dbReference type="NCBI Taxonomy" id="2038154"/>
    <lineage>
        <taxon>Eukaryota</taxon>
        <taxon>Metazoa</taxon>
        <taxon>Ecdysozoa</taxon>
        <taxon>Arthropoda</taxon>
        <taxon>Hexapoda</taxon>
        <taxon>Insecta</taxon>
        <taxon>Pterygota</taxon>
        <taxon>Neoptera</taxon>
        <taxon>Endopterygota</taxon>
        <taxon>Coleoptera</taxon>
        <taxon>Polyphaga</taxon>
        <taxon>Elateriformia</taxon>
        <taxon>Elateroidea</taxon>
        <taxon>Elateridae</taxon>
        <taxon>Agrypninae</taxon>
        <taxon>Pyrophorini</taxon>
        <taxon>Ignelater</taxon>
    </lineage>
</organism>
<dbReference type="EMBL" id="VTPC01089324">
    <property type="protein sequence ID" value="KAF2885847.1"/>
    <property type="molecule type" value="Genomic_DNA"/>
</dbReference>
<protein>
    <submittedName>
        <fullName evidence="1">Uncharacterized protein</fullName>
    </submittedName>
</protein>
<keyword evidence="2" id="KW-1185">Reference proteome</keyword>
<evidence type="ECO:0000313" key="1">
    <source>
        <dbReference type="EMBL" id="KAF2885847.1"/>
    </source>
</evidence>